<reference evidence="7" key="1">
    <citation type="submission" date="2022-11" db="EMBL/GenBank/DDBJ databases">
        <authorList>
            <person name="Petersen C."/>
        </authorList>
    </citation>
    <scope>NUCLEOTIDE SEQUENCE</scope>
    <source>
        <strain evidence="7">IBT 34128</strain>
    </source>
</reference>
<evidence type="ECO:0000256" key="2">
    <source>
        <dbReference type="ARBA" id="ARBA00022833"/>
    </source>
</evidence>
<keyword evidence="6" id="KW-0539">Nucleus</keyword>
<dbReference type="EMBL" id="JAPMSZ010000004">
    <property type="protein sequence ID" value="KAJ5105991.1"/>
    <property type="molecule type" value="Genomic_DNA"/>
</dbReference>
<dbReference type="InterPro" id="IPR021858">
    <property type="entry name" value="Fun_TF"/>
</dbReference>
<keyword evidence="4" id="KW-0238">DNA-binding</keyword>
<dbReference type="RefSeq" id="XP_056514987.1">
    <property type="nucleotide sequence ID" value="XM_056653920.1"/>
</dbReference>
<gene>
    <name evidence="7" type="ORF">NUU61_003338</name>
</gene>
<comment type="caution">
    <text evidence="7">The sequence shown here is derived from an EMBL/GenBank/DDBJ whole genome shotgun (WGS) entry which is preliminary data.</text>
</comment>
<dbReference type="InterPro" id="IPR052360">
    <property type="entry name" value="Transcr_Regulatory_Proteins"/>
</dbReference>
<evidence type="ECO:0000256" key="1">
    <source>
        <dbReference type="ARBA" id="ARBA00022723"/>
    </source>
</evidence>
<evidence type="ECO:0000256" key="4">
    <source>
        <dbReference type="ARBA" id="ARBA00023125"/>
    </source>
</evidence>
<dbReference type="Pfam" id="PF11951">
    <property type="entry name" value="Fungal_trans_2"/>
    <property type="match status" value="1"/>
</dbReference>
<dbReference type="PANTHER" id="PTHR36206:SF4">
    <property type="entry name" value="HYPOTHETICAL CONSERVED PROTEIN (EUROFUNG)-RELATED"/>
    <property type="match status" value="1"/>
</dbReference>
<evidence type="ECO:0008006" key="9">
    <source>
        <dbReference type="Google" id="ProtNLM"/>
    </source>
</evidence>
<keyword evidence="5" id="KW-0804">Transcription</keyword>
<evidence type="ECO:0000256" key="6">
    <source>
        <dbReference type="ARBA" id="ARBA00023242"/>
    </source>
</evidence>
<dbReference type="GeneID" id="81393088"/>
<dbReference type="GO" id="GO:0003677">
    <property type="term" value="F:DNA binding"/>
    <property type="evidence" value="ECO:0007669"/>
    <property type="project" value="UniProtKB-KW"/>
</dbReference>
<dbReference type="PANTHER" id="PTHR36206">
    <property type="entry name" value="ASPERCRYPTIN BIOSYNTHESIS CLUSTER-SPECIFIC TRANSCRIPTION REGULATOR ATNN-RELATED"/>
    <property type="match status" value="1"/>
</dbReference>
<protein>
    <recommendedName>
        <fullName evidence="9">Zn(2)-C6 fungal-type domain-containing protein</fullName>
    </recommendedName>
</protein>
<keyword evidence="2" id="KW-0862">Zinc</keyword>
<evidence type="ECO:0000313" key="8">
    <source>
        <dbReference type="Proteomes" id="UP001141434"/>
    </source>
</evidence>
<evidence type="ECO:0000313" key="7">
    <source>
        <dbReference type="EMBL" id="KAJ5105991.1"/>
    </source>
</evidence>
<dbReference type="OrthoDB" id="2593732at2759"/>
<sequence>MPGLRRGSDAPSTAFNCRELKCSEVNIGTTLVTLVYRLFFAGPVHFHENSNASLLRPKPTLGGQKPACSQCTRSGRKCDGYTDASQTELRSEIDRAIPRRTWNINPDQRIVLVPGTREERQYVHFFCTQVTEAISGVFHSDVWSQFLPQLSHQNSTIRHAVAAVGALYERRVLVLSNGSSEPEHFALQQYNKAIRDFLGQLGSAQEVGVELMLITCLLFVCFEMLQLNNQRALDHVQGGVQILSERQRNGRPIIRNNIDRELCQLFSRLNTQVSLFGRPTLALDITTEKPSSSSNASVTLENISQARDSLSNLVNRAVAFTRVVGFMRERTPEPEHQRQLQMQRDLAEDFSEWHAAFEILRAKPAKSAGISDPRAPLVLVTEYHIMRLWLLNCVTREESSYDNHFADFDVAVSASEQIVALSAAPNSKLAAHQFTLDADVVPALWWAAHKCRHPLIRRRAMRALDRYPTREGMWNKTRYLRAAELIVGLEEAPVASLAVEERTVAERHRIHNSLMFEENEFGPGSLPILLMTKPHGLDAEWVSRWYKV</sequence>
<evidence type="ECO:0000256" key="3">
    <source>
        <dbReference type="ARBA" id="ARBA00023015"/>
    </source>
</evidence>
<organism evidence="7 8">
    <name type="scientific">Penicillium alfredii</name>
    <dbReference type="NCBI Taxonomy" id="1506179"/>
    <lineage>
        <taxon>Eukaryota</taxon>
        <taxon>Fungi</taxon>
        <taxon>Dikarya</taxon>
        <taxon>Ascomycota</taxon>
        <taxon>Pezizomycotina</taxon>
        <taxon>Eurotiomycetes</taxon>
        <taxon>Eurotiomycetidae</taxon>
        <taxon>Eurotiales</taxon>
        <taxon>Aspergillaceae</taxon>
        <taxon>Penicillium</taxon>
    </lineage>
</organism>
<keyword evidence="1" id="KW-0479">Metal-binding</keyword>
<dbReference type="Proteomes" id="UP001141434">
    <property type="component" value="Unassembled WGS sequence"/>
</dbReference>
<keyword evidence="8" id="KW-1185">Reference proteome</keyword>
<reference evidence="7" key="2">
    <citation type="journal article" date="2023" name="IMA Fungus">
        <title>Comparative genomic study of the Penicillium genus elucidates a diverse pangenome and 15 lateral gene transfer events.</title>
        <authorList>
            <person name="Petersen C."/>
            <person name="Sorensen T."/>
            <person name="Nielsen M.R."/>
            <person name="Sondergaard T.E."/>
            <person name="Sorensen J.L."/>
            <person name="Fitzpatrick D.A."/>
            <person name="Frisvad J.C."/>
            <person name="Nielsen K.L."/>
        </authorList>
    </citation>
    <scope>NUCLEOTIDE SEQUENCE</scope>
    <source>
        <strain evidence="7">IBT 34128</strain>
    </source>
</reference>
<proteinExistence type="predicted"/>
<accession>A0A9W9KHG8</accession>
<evidence type="ECO:0000256" key="5">
    <source>
        <dbReference type="ARBA" id="ARBA00023163"/>
    </source>
</evidence>
<dbReference type="GO" id="GO:0046872">
    <property type="term" value="F:metal ion binding"/>
    <property type="evidence" value="ECO:0007669"/>
    <property type="project" value="UniProtKB-KW"/>
</dbReference>
<dbReference type="AlphaFoldDB" id="A0A9W9KHG8"/>
<name>A0A9W9KHG8_9EURO</name>
<keyword evidence="3" id="KW-0805">Transcription regulation</keyword>